<reference evidence="1 2" key="1">
    <citation type="submission" date="2019-09" db="EMBL/GenBank/DDBJ databases">
        <authorList>
            <person name="Criscuolo A."/>
        </authorList>
    </citation>
    <scope>NUCLEOTIDE SEQUENCE [LARGE SCALE GENOMIC DNA]</scope>
    <source>
        <strain evidence="2">3(2)</strain>
    </source>
</reference>
<dbReference type="RefSeq" id="WP_151444299.1">
    <property type="nucleotide sequence ID" value="NZ_CABVOU010000039.1"/>
</dbReference>
<sequence length="391" mass="41856">MPFPVKWFSSDMGGAPVLGDTAAGDFIALVKACLVTGFNVTPIASMTYDSETDRATVAVGSDHGFKVGQVVDVSGADQAAYNGEHRVTAVTATQFLFKPPYAPAATTATGATLEAKAAPVGGWTIEAEDATNHKIALSRTAADATDHVVVIENNGNQGNYSAGNEFVARVRVCESFTDFATYDQAMEQFWPASHRYATAEWLLVADGHALYWLNRYASAGKRSAVMLGDIESVRPGDAAHCVLTGIESSTGAEWDASESYYADFATLGSSDYRAIARGYQQLPGEVPWQLYGIGTRLGDGVIAYPNPATNGFYVATGKLMVVEQGSLRGFLPGLLQPLHTSSVYHGAVVDNLPDLEGVPVLFWLAMDSRAYNGTERLMAWRLDEWLPEVGA</sequence>
<protein>
    <submittedName>
        <fullName evidence="1">Uncharacterized protein</fullName>
    </submittedName>
</protein>
<evidence type="ECO:0000313" key="2">
    <source>
        <dbReference type="Proteomes" id="UP000326725"/>
    </source>
</evidence>
<dbReference type="Gene3D" id="2.40.30.20">
    <property type="match status" value="1"/>
</dbReference>
<gene>
    <name evidence="1" type="ORF">HALO32_02616</name>
</gene>
<dbReference type="Proteomes" id="UP000326725">
    <property type="component" value="Unassembled WGS sequence"/>
</dbReference>
<dbReference type="EMBL" id="CABVOU010000039">
    <property type="protein sequence ID" value="VVZ96515.1"/>
    <property type="molecule type" value="Genomic_DNA"/>
</dbReference>
<dbReference type="InterPro" id="IPR023366">
    <property type="entry name" value="ATP_synth_asu-like_sf"/>
</dbReference>
<dbReference type="AlphaFoldDB" id="A0A5K1I584"/>
<evidence type="ECO:0000313" key="1">
    <source>
        <dbReference type="EMBL" id="VVZ96515.1"/>
    </source>
</evidence>
<accession>A0A5K1I584</accession>
<proteinExistence type="predicted"/>
<name>A0A5K1I584_9GAMM</name>
<keyword evidence="2" id="KW-1185">Reference proteome</keyword>
<organism evidence="1 2">
    <name type="scientific">Halomonas lysinitropha</name>
    <dbReference type="NCBI Taxonomy" id="2607506"/>
    <lineage>
        <taxon>Bacteria</taxon>
        <taxon>Pseudomonadati</taxon>
        <taxon>Pseudomonadota</taxon>
        <taxon>Gammaproteobacteria</taxon>
        <taxon>Oceanospirillales</taxon>
        <taxon>Halomonadaceae</taxon>
        <taxon>Halomonas</taxon>
    </lineage>
</organism>